<keyword evidence="2" id="KW-0862">Zinc</keyword>
<comment type="caution">
    <text evidence="5">The sequence shown here is derived from an EMBL/GenBank/DDBJ whole genome shotgun (WGS) entry which is preliminary data.</text>
</comment>
<accession>A0AAV7IT85</accession>
<evidence type="ECO:0000313" key="5">
    <source>
        <dbReference type="EMBL" id="KAH0557513.1"/>
    </source>
</evidence>
<organism evidence="5 6">
    <name type="scientific">Cotesia glomerata</name>
    <name type="common">Lepidopteran parasitic wasp</name>
    <name type="synonym">Apanteles glomeratus</name>
    <dbReference type="NCBI Taxonomy" id="32391"/>
    <lineage>
        <taxon>Eukaryota</taxon>
        <taxon>Metazoa</taxon>
        <taxon>Ecdysozoa</taxon>
        <taxon>Arthropoda</taxon>
        <taxon>Hexapoda</taxon>
        <taxon>Insecta</taxon>
        <taxon>Pterygota</taxon>
        <taxon>Neoptera</taxon>
        <taxon>Endopterygota</taxon>
        <taxon>Hymenoptera</taxon>
        <taxon>Apocrita</taxon>
        <taxon>Ichneumonoidea</taxon>
        <taxon>Braconidae</taxon>
        <taxon>Microgastrinae</taxon>
        <taxon>Cotesia</taxon>
    </lineage>
</organism>
<feature type="domain" description="RING-type" evidence="4">
    <location>
        <begin position="505"/>
        <end position="550"/>
    </location>
</feature>
<gene>
    <name evidence="5" type="ORF">KQX54_007354</name>
</gene>
<dbReference type="Gene3D" id="2.20.25.240">
    <property type="match status" value="1"/>
</dbReference>
<evidence type="ECO:0000259" key="4">
    <source>
        <dbReference type="PROSITE" id="PS50089"/>
    </source>
</evidence>
<dbReference type="SUPFAM" id="SSF57850">
    <property type="entry name" value="RING/U-box"/>
    <property type="match status" value="1"/>
</dbReference>
<keyword evidence="1 3" id="KW-0863">Zinc-finger</keyword>
<dbReference type="InterPro" id="IPR013083">
    <property type="entry name" value="Znf_RING/FYVE/PHD"/>
</dbReference>
<dbReference type="InterPro" id="IPR001841">
    <property type="entry name" value="Znf_RING"/>
</dbReference>
<dbReference type="Gene3D" id="3.30.40.10">
    <property type="entry name" value="Zinc/RING finger domain, C3HC4 (zinc finger)"/>
    <property type="match status" value="1"/>
</dbReference>
<reference evidence="5 6" key="1">
    <citation type="journal article" date="2021" name="J. Hered.">
        <title>A chromosome-level genome assembly of the parasitoid wasp, Cotesia glomerata (Hymenoptera: Braconidae).</title>
        <authorList>
            <person name="Pinto B.J."/>
            <person name="Weis J.J."/>
            <person name="Gamble T."/>
            <person name="Ode P.J."/>
            <person name="Paul R."/>
            <person name="Zaspel J.M."/>
        </authorList>
    </citation>
    <scope>NUCLEOTIDE SEQUENCE [LARGE SCALE GENOMIC DNA]</scope>
    <source>
        <strain evidence="5">CgM1</strain>
    </source>
</reference>
<dbReference type="AlphaFoldDB" id="A0AAV7IT85"/>
<name>A0AAV7IT85_COTGL</name>
<protein>
    <recommendedName>
        <fullName evidence="4">RING-type domain-containing protein</fullName>
    </recommendedName>
</protein>
<evidence type="ECO:0000256" key="1">
    <source>
        <dbReference type="ARBA" id="ARBA00022771"/>
    </source>
</evidence>
<keyword evidence="1 3" id="KW-0479">Metal-binding</keyword>
<dbReference type="Proteomes" id="UP000826195">
    <property type="component" value="Unassembled WGS sequence"/>
</dbReference>
<proteinExistence type="predicted"/>
<evidence type="ECO:0000256" key="2">
    <source>
        <dbReference type="ARBA" id="ARBA00022833"/>
    </source>
</evidence>
<keyword evidence="6" id="KW-1185">Reference proteome</keyword>
<dbReference type="PROSITE" id="PS50089">
    <property type="entry name" value="ZF_RING_2"/>
    <property type="match status" value="1"/>
</dbReference>
<sequence length="564" mass="65039">MAEIHGGFRYRVQRRNNNDVILVCAYRLTRLCTGRAIKSANEFRLIREHNHAPNLRLEEERAFVRQLYDRCESRYADASRTISWRSQQTNMRRRQHNFIQSLPRVLSLTHLKLCLENDARYDNLTHHSHGSMQLRFRTQNDLGTVAVMDDSELINKFDPNSTMYIGTTNTILPAGLDARETNNRAFKQESHRSEVSFNAALDIACSQIAPLMNPTKIYYDYEQRLNDSLRANIPGATLKRTFLAYANVMIHRATLLNVDLADVNNQIIFKKLLAVALLPAASIVTGFLWLRSNIPGELIPIFEDLFVYYQDNLINLLGPENLSFYNDVDSFSDSMKNHIFNLNTLFNNNNSVWNCLRIFVNQSIRSYYDFHALDINARVSCTPRSRPLLSLKKLRRVWKLFDRNQMEYQTFFASTSEILTEFTNDLLHNGVEHAHDFRLFQDRNVQINIDADNVNHQPHFVGPLVFAEETIDDVRAVNRRAQRVNLAGQPQVVAIQVFDAQDNLCIFCVDRPISRCFSPCEHQVACLECTENWRATAVADRIDFTCPICRTVIREVSIIPAAAA</sequence>
<dbReference type="GO" id="GO:0008270">
    <property type="term" value="F:zinc ion binding"/>
    <property type="evidence" value="ECO:0007669"/>
    <property type="project" value="UniProtKB-KW"/>
</dbReference>
<dbReference type="EMBL" id="JAHXZJ010000747">
    <property type="protein sequence ID" value="KAH0557513.1"/>
    <property type="molecule type" value="Genomic_DNA"/>
</dbReference>
<dbReference type="Pfam" id="PF13920">
    <property type="entry name" value="zf-C3HC4_3"/>
    <property type="match status" value="1"/>
</dbReference>
<evidence type="ECO:0000256" key="3">
    <source>
        <dbReference type="PROSITE-ProRule" id="PRU00175"/>
    </source>
</evidence>
<evidence type="ECO:0000313" key="6">
    <source>
        <dbReference type="Proteomes" id="UP000826195"/>
    </source>
</evidence>